<evidence type="ECO:0000256" key="4">
    <source>
        <dbReference type="ARBA" id="ARBA00022525"/>
    </source>
</evidence>
<evidence type="ECO:0000256" key="1">
    <source>
        <dbReference type="ARBA" id="ARBA00004365"/>
    </source>
</evidence>
<proteinExistence type="inferred from homology"/>
<name>A0A3B0Y6G7_9ZZZZ</name>
<dbReference type="InterPro" id="IPR053927">
    <property type="entry name" value="FlgK_helical"/>
</dbReference>
<dbReference type="GO" id="GO:0005198">
    <property type="term" value="F:structural molecule activity"/>
    <property type="evidence" value="ECO:0007669"/>
    <property type="project" value="InterPro"/>
</dbReference>
<dbReference type="InterPro" id="IPR010930">
    <property type="entry name" value="Flg_bb/hook_C_dom"/>
</dbReference>
<evidence type="ECO:0000259" key="8">
    <source>
        <dbReference type="Pfam" id="PF22638"/>
    </source>
</evidence>
<feature type="domain" description="Flagellar hook-associated protein FlgK helical" evidence="8">
    <location>
        <begin position="93"/>
        <end position="324"/>
    </location>
</feature>
<dbReference type="PANTHER" id="PTHR30033">
    <property type="entry name" value="FLAGELLAR HOOK-ASSOCIATED PROTEIN 1"/>
    <property type="match status" value="1"/>
</dbReference>
<sequence>MPSILNTSLSGLVAYQGALATTSQNIANVGNENYTRQRVELNARLPIRQGPNFIGQGVQLTDVARVIDNFNTLSLRDSTSSTSRLQISEFYATRIESALADEQGSLQPALDTFFNALNDVANDPSANAPRVALLGASENLQQRFVSLGTELQTIESEIDNRLRVEVAEVNAIATELAQLNGRISSISNVNSRPADLLDQRDALLKQLAEKIKVNVVEQVDGTQNVLVGTGQLLVSNEVSFTLVTQQDAAQPGLTAVAIQSNGSRVAITDSLVGGDLGGLLDVRTNLLRSAQSQLGRTAIAVSDSFNVQQVQGYDLNGNFGTNYFSTVSTGRLQGQFGGNYLSNGLGVGETISFDLNFDGQVVNASYTVLLGDTNQDVADGLLFGATGIDADGNVTDNGDGSYTLAGTTPGVSLTFELYGSNIKFESAGGPSPSGNNLTINNLTDGATDNTTLDLLSLGSSSTTTTAGVVSTGNPATFAGPSTVAIANQNNTGTDVVNYSIIDANALTTSDYEVRFDGANYNVVRLSDNQTLDSGAGPFVVDGLEITPGTGVPALGDSFYISATKLGAVSFQTEINNPANIAAAAPIRAEVSAGNIGDISVGQLSVTDSLDGDLTRAVDVFFDPTNPAGTFDVVDQVSGTVLQNDVVYFDGIVVNQNGWQLQLSGQPQPNDSVTVQNNTNAAGDNTNMLFLASIQTQNVLDNGNSTLEQSYNVLVTGVGVVTQQIKINLKVEESILRQAEERRESVSGVNLDEEAADLIRFQQAYQASARVIQASQEIFNALLNAV</sequence>
<keyword evidence="9" id="KW-0282">Flagellum</keyword>
<dbReference type="InterPro" id="IPR002371">
    <property type="entry name" value="FlgK"/>
</dbReference>
<accession>A0A3B0Y6G7</accession>
<dbReference type="InterPro" id="IPR049119">
    <property type="entry name" value="FlgK_D2-like"/>
</dbReference>
<evidence type="ECO:0000259" key="6">
    <source>
        <dbReference type="Pfam" id="PF06429"/>
    </source>
</evidence>
<dbReference type="GO" id="GO:0009424">
    <property type="term" value="C:bacterial-type flagellum hook"/>
    <property type="evidence" value="ECO:0007669"/>
    <property type="project" value="InterPro"/>
</dbReference>
<dbReference type="PRINTS" id="PR01005">
    <property type="entry name" value="FLGHOOKAP1"/>
</dbReference>
<dbReference type="AlphaFoldDB" id="A0A3B0Y6G7"/>
<protein>
    <submittedName>
        <fullName evidence="9">Flagellar hook-associated protein FlgK</fullName>
    </submittedName>
</protein>
<gene>
    <name evidence="9" type="ORF">MNBD_GAMMA11-2151</name>
</gene>
<organism evidence="9">
    <name type="scientific">hydrothermal vent metagenome</name>
    <dbReference type="NCBI Taxonomy" id="652676"/>
    <lineage>
        <taxon>unclassified sequences</taxon>
        <taxon>metagenomes</taxon>
        <taxon>ecological metagenomes</taxon>
    </lineage>
</organism>
<keyword evidence="9" id="KW-0966">Cell projection</keyword>
<evidence type="ECO:0000256" key="2">
    <source>
        <dbReference type="ARBA" id="ARBA00004613"/>
    </source>
</evidence>
<comment type="similarity">
    <text evidence="3">Belongs to the flagella basal body rod proteins family.</text>
</comment>
<dbReference type="PANTHER" id="PTHR30033:SF1">
    <property type="entry name" value="FLAGELLAR HOOK-ASSOCIATED PROTEIN 1"/>
    <property type="match status" value="1"/>
</dbReference>
<reference evidence="9" key="1">
    <citation type="submission" date="2018-06" db="EMBL/GenBank/DDBJ databases">
        <authorList>
            <person name="Zhirakovskaya E."/>
        </authorList>
    </citation>
    <scope>NUCLEOTIDE SEQUENCE</scope>
</reference>
<keyword evidence="9" id="KW-0969">Cilium</keyword>
<comment type="subcellular location">
    <subcellularLocation>
        <location evidence="1">Bacterial flagellum</location>
    </subcellularLocation>
    <subcellularLocation>
        <location evidence="2">Secreted</location>
    </subcellularLocation>
</comment>
<dbReference type="SUPFAM" id="SSF64518">
    <property type="entry name" value="Phase 1 flagellin"/>
    <property type="match status" value="1"/>
</dbReference>
<evidence type="ECO:0000313" key="9">
    <source>
        <dbReference type="EMBL" id="VAW63966.1"/>
    </source>
</evidence>
<dbReference type="NCBIfam" id="TIGR02492">
    <property type="entry name" value="flgK_ends"/>
    <property type="match status" value="1"/>
</dbReference>
<evidence type="ECO:0000256" key="3">
    <source>
        <dbReference type="ARBA" id="ARBA00009677"/>
    </source>
</evidence>
<evidence type="ECO:0000256" key="5">
    <source>
        <dbReference type="ARBA" id="ARBA00023143"/>
    </source>
</evidence>
<keyword evidence="5" id="KW-0975">Bacterial flagellum</keyword>
<evidence type="ECO:0000259" key="7">
    <source>
        <dbReference type="Pfam" id="PF21158"/>
    </source>
</evidence>
<dbReference type="Pfam" id="PF22638">
    <property type="entry name" value="FlgK_D1"/>
    <property type="match status" value="1"/>
</dbReference>
<dbReference type="GO" id="GO:0044780">
    <property type="term" value="P:bacterial-type flagellum assembly"/>
    <property type="evidence" value="ECO:0007669"/>
    <property type="project" value="InterPro"/>
</dbReference>
<dbReference type="Pfam" id="PF21158">
    <property type="entry name" value="flgK_1st_1"/>
    <property type="match status" value="1"/>
</dbReference>
<dbReference type="GO" id="GO:0005576">
    <property type="term" value="C:extracellular region"/>
    <property type="evidence" value="ECO:0007669"/>
    <property type="project" value="UniProtKB-SubCell"/>
</dbReference>
<keyword evidence="4" id="KW-0964">Secreted</keyword>
<feature type="domain" description="Flagellar basal-body/hook protein C-terminal" evidence="6">
    <location>
        <begin position="745"/>
        <end position="783"/>
    </location>
</feature>
<dbReference type="Pfam" id="PF06429">
    <property type="entry name" value="Flg_bbr_C"/>
    <property type="match status" value="1"/>
</dbReference>
<dbReference type="EMBL" id="UOFG01000217">
    <property type="protein sequence ID" value="VAW63966.1"/>
    <property type="molecule type" value="Genomic_DNA"/>
</dbReference>
<feature type="domain" description="Flagellar hook-associated protein 1 D2-like" evidence="7">
    <location>
        <begin position="486"/>
        <end position="560"/>
    </location>
</feature>